<protein>
    <submittedName>
        <fullName evidence="2">M23 family metallopeptidase</fullName>
    </submittedName>
</protein>
<organism evidence="2 3">
    <name type="scientific">Aliikangiella coralliicola</name>
    <dbReference type="NCBI Taxonomy" id="2592383"/>
    <lineage>
        <taxon>Bacteria</taxon>
        <taxon>Pseudomonadati</taxon>
        <taxon>Pseudomonadota</taxon>
        <taxon>Gammaproteobacteria</taxon>
        <taxon>Oceanospirillales</taxon>
        <taxon>Pleioneaceae</taxon>
        <taxon>Aliikangiella</taxon>
    </lineage>
</organism>
<gene>
    <name evidence="2" type="ORF">FLL46_01265</name>
</gene>
<dbReference type="SUPFAM" id="SSF51261">
    <property type="entry name" value="Duplicated hybrid motif"/>
    <property type="match status" value="1"/>
</dbReference>
<proteinExistence type="predicted"/>
<dbReference type="EMBL" id="VIKS01000001">
    <property type="protein sequence ID" value="TQV89541.1"/>
    <property type="molecule type" value="Genomic_DNA"/>
</dbReference>
<dbReference type="InterPro" id="IPR049511">
    <property type="entry name" value="PGH-like_rpt"/>
</dbReference>
<comment type="caution">
    <text evidence="2">The sequence shown here is derived from an EMBL/GenBank/DDBJ whole genome shotgun (WGS) entry which is preliminary data.</text>
</comment>
<dbReference type="PANTHER" id="PTHR21666">
    <property type="entry name" value="PEPTIDASE-RELATED"/>
    <property type="match status" value="1"/>
</dbReference>
<dbReference type="Pfam" id="PF17660">
    <property type="entry name" value="BTRD1"/>
    <property type="match status" value="5"/>
</dbReference>
<dbReference type="Proteomes" id="UP000315439">
    <property type="component" value="Unassembled WGS sequence"/>
</dbReference>
<dbReference type="PANTHER" id="PTHR21666:SF270">
    <property type="entry name" value="MUREIN HYDROLASE ACTIVATOR ENVC"/>
    <property type="match status" value="1"/>
</dbReference>
<reference evidence="2 3" key="1">
    <citation type="submission" date="2019-07" db="EMBL/GenBank/DDBJ databases">
        <title>Draft genome for Aliikangiella sp. M105.</title>
        <authorList>
            <person name="Wang G."/>
        </authorList>
    </citation>
    <scope>NUCLEOTIDE SEQUENCE [LARGE SCALE GENOMIC DNA]</scope>
    <source>
        <strain evidence="2 3">M105</strain>
    </source>
</reference>
<dbReference type="CDD" id="cd12797">
    <property type="entry name" value="M23_peptidase"/>
    <property type="match status" value="1"/>
</dbReference>
<evidence type="ECO:0000313" key="2">
    <source>
        <dbReference type="EMBL" id="TQV89541.1"/>
    </source>
</evidence>
<dbReference type="OrthoDB" id="9805070at2"/>
<accession>A0A545UJA4</accession>
<dbReference type="RefSeq" id="WP_142891605.1">
    <property type="nucleotide sequence ID" value="NZ_ML660160.1"/>
</dbReference>
<feature type="signal peptide" evidence="1">
    <location>
        <begin position="1"/>
        <end position="28"/>
    </location>
</feature>
<sequence>MMKPLISLKQKMLLSIAASIFTMTVSGAEYLYDLPFKGEDFADNEKLTTKKHDHGSESQSLGSDISAMRYDFDNRRWTKLIKDADVTNNIIINEHTVGYGKPIYAMRDGTVVGCWRNAPENPRSFINGEDEEARMWVHPRIRDIPNRTIPKSGNYLLVDHDDGTRVRYSHMIPGTIPWELCPRNTATYDELGLDSIPGNDHPTLTGISSNIPGFLMIKKGQRIGLLGNSGNSRGPHLHIHIVDGENAEPIKFKRGIASVIKDDDPYGNWKSFADDVIPTDMSQGSILLWAPRTLKSQHVRHGFNSAGYSAYFKHLVDSGFKPVWLDGFTAANTTRLNMIWKPSNVKWRSYSRLTSNDYQLKTDQAKEKGYIPVHVDSYNTAGGVRYAVIFEKKPLGALAGHDLTPAEHLDLIDEAKLKGMSPVSVSVVSVGGQRRYTVLYHKKDIGAWRIRSTMTSIAYNLTYASEKAAGKFPVYLNAYRHDGENNYTAIFASKPTSNSVRAKHGLTAADFQIFYNEYDGLDYSTSLITGIDGHPTTNYAGVWRK</sequence>
<keyword evidence="3" id="KW-1185">Reference proteome</keyword>
<evidence type="ECO:0000313" key="3">
    <source>
        <dbReference type="Proteomes" id="UP000315439"/>
    </source>
</evidence>
<dbReference type="InterPro" id="IPR050570">
    <property type="entry name" value="Cell_wall_metabolism_enzyme"/>
</dbReference>
<name>A0A545UJA4_9GAMM</name>
<evidence type="ECO:0000256" key="1">
    <source>
        <dbReference type="SAM" id="SignalP"/>
    </source>
</evidence>
<dbReference type="InterPro" id="IPR011055">
    <property type="entry name" value="Dup_hybrid_motif"/>
</dbReference>
<dbReference type="Gene3D" id="2.70.70.10">
    <property type="entry name" value="Glucose Permease (Domain IIA)"/>
    <property type="match status" value="2"/>
</dbReference>
<keyword evidence="1" id="KW-0732">Signal</keyword>
<dbReference type="AlphaFoldDB" id="A0A545UJA4"/>
<dbReference type="GO" id="GO:0004222">
    <property type="term" value="F:metalloendopeptidase activity"/>
    <property type="evidence" value="ECO:0007669"/>
    <property type="project" value="TreeGrafter"/>
</dbReference>
<feature type="chain" id="PRO_5022227313" evidence="1">
    <location>
        <begin position="29"/>
        <end position="545"/>
    </location>
</feature>